<keyword evidence="1 4" id="KW-0732">Signal</keyword>
<accession>A0ABS9KT71</accession>
<reference evidence="5" key="1">
    <citation type="submission" date="2022-01" db="EMBL/GenBank/DDBJ databases">
        <authorList>
            <person name="Jo J.-H."/>
            <person name="Im W.-T."/>
        </authorList>
    </citation>
    <scope>NUCLEOTIDE SEQUENCE</scope>
    <source>
        <strain evidence="5">NA20</strain>
    </source>
</reference>
<feature type="chain" id="PRO_5045561673" evidence="4">
    <location>
        <begin position="23"/>
        <end position="1038"/>
    </location>
</feature>
<dbReference type="RefSeq" id="WP_237873400.1">
    <property type="nucleotide sequence ID" value="NZ_JAKLTR010000009.1"/>
</dbReference>
<evidence type="ECO:0000313" key="5">
    <source>
        <dbReference type="EMBL" id="MCG2615532.1"/>
    </source>
</evidence>
<dbReference type="PANTHER" id="PTHR23220">
    <property type="entry name" value="INTEGRIN ALPHA"/>
    <property type="match status" value="1"/>
</dbReference>
<dbReference type="InterPro" id="IPR028994">
    <property type="entry name" value="Integrin_alpha_N"/>
</dbReference>
<dbReference type="PRINTS" id="PR01185">
    <property type="entry name" value="INTEGRINA"/>
</dbReference>
<dbReference type="PANTHER" id="PTHR23220:SF133">
    <property type="entry name" value="INTEGRIN ALPHA-PS2"/>
    <property type="match status" value="1"/>
</dbReference>
<proteinExistence type="predicted"/>
<dbReference type="SUPFAM" id="SSF69318">
    <property type="entry name" value="Integrin alpha N-terminal domain"/>
    <property type="match status" value="1"/>
</dbReference>
<sequence>MKAKFYLTFIIASSLFTSVLFAQTDRSGLVSLSTPSSSRNAPATATDDWFTNASAWIRDFEYDFRPAGLTSFRAISPGYKAGYLIQPDGYTAYPMRADNTEPNWEVKFSLQSVGRDKAAFRFKEPVSTENGSEGLVQHFRFADVEYRNNEKGLRQNFIIYENPGGKGHLRLRLSLQSQLTAKLVNQQSLVFADKATGATRLIYEELKVWDANHQVLDAHMELDEKGKAFSIIVNDENAVYPVTIDPLNKTTDWSTSANGLLPGVLNTLALQVNTLYGYNVTGLGDINNDGFEDVAVGAPGMADVLSGSGSILSVGAVFIYLGSATGLATTPAHTLQPTAALLASGLFGFSVAAGDVTGDGLPDIIVGAPLESVSLTFPIFGAITGRVGRVHVYNATNISGPHPTTSVDITLSTGELSNTSITVNALLGFSVGVTGDMNGDGKGEIVAGAPTFARLSGLANVKTGGAFVYLSNPTNTFTTRVSLNPPTGSLLGLSGALQSIIVPLLGQTVWDATALLLGTVLDGQVSGLLFGYSVEGAGAYTSDAIPDVVVGAPAGVSLAVLTGGIGGLSTDVANILSGQVLGGSAYVFAGTGNAAGVNTGPAARLQASTTGLLGSAANLFGYSLRGVRDNANARTGNILVGAPSSSVLSNVVGALQLKAGTVSVFAKQTGPITNPVGPLQTLTSPRQSSVLSLLTGQPLNLSLMFGASMDNMRDINCDTYPDIIVGEPLTTNVPLIGANVTGGAAYILLGRPDGTYQQTPVHWTLTTTVSPLLGINETALLGFSVAGAKTWGTGVAPAQATRAIVGGPANSLDFGVGLLNLGNTVGTLLGFAADANGLGKAYSFNGNLCGIVLPATMVSFNGKKEGARVLLDWLTVDEQRLSHYEVERSFDGVTFTKIAEVTAKDQQRNNYLFPDEKPVFGNNYYRLKVMDDDGKYVYSNTVVVKFDQKSMGLVTIAPNPAQQQVSIRLTGFEKGEYTLRLFNTAGILFETRKINLREHQQTEVMNRNRNIVPGVYMVTLHDENNNKLSTVRLIFNEQ</sequence>
<evidence type="ECO:0000256" key="3">
    <source>
        <dbReference type="ARBA" id="ARBA00023180"/>
    </source>
</evidence>
<dbReference type="PROSITE" id="PS51470">
    <property type="entry name" value="FG_GAP"/>
    <property type="match status" value="4"/>
</dbReference>
<evidence type="ECO:0000313" key="6">
    <source>
        <dbReference type="Proteomes" id="UP001165367"/>
    </source>
</evidence>
<dbReference type="Proteomes" id="UP001165367">
    <property type="component" value="Unassembled WGS sequence"/>
</dbReference>
<evidence type="ECO:0000256" key="4">
    <source>
        <dbReference type="SAM" id="SignalP"/>
    </source>
</evidence>
<dbReference type="SMART" id="SM00191">
    <property type="entry name" value="Int_alpha"/>
    <property type="match status" value="6"/>
</dbReference>
<gene>
    <name evidence="5" type="ORF">LZZ85_14625</name>
</gene>
<dbReference type="InterPro" id="IPR013783">
    <property type="entry name" value="Ig-like_fold"/>
</dbReference>
<dbReference type="Pfam" id="PF01839">
    <property type="entry name" value="FG-GAP"/>
    <property type="match status" value="2"/>
</dbReference>
<protein>
    <submittedName>
        <fullName evidence="5">FG-GAP-like repeat-containing protein</fullName>
    </submittedName>
</protein>
<dbReference type="Gene3D" id="2.130.10.130">
    <property type="entry name" value="Integrin alpha, N-terminal"/>
    <property type="match status" value="3"/>
</dbReference>
<keyword evidence="3" id="KW-0325">Glycoprotein</keyword>
<dbReference type="InterPro" id="IPR013519">
    <property type="entry name" value="Int_alpha_beta-p"/>
</dbReference>
<dbReference type="InterPro" id="IPR013517">
    <property type="entry name" value="FG-GAP"/>
</dbReference>
<comment type="caution">
    <text evidence="5">The sequence shown here is derived from an EMBL/GenBank/DDBJ whole genome shotgun (WGS) entry which is preliminary data.</text>
</comment>
<evidence type="ECO:0000256" key="1">
    <source>
        <dbReference type="ARBA" id="ARBA00022729"/>
    </source>
</evidence>
<keyword evidence="6" id="KW-1185">Reference proteome</keyword>
<dbReference type="Gene3D" id="2.60.40.10">
    <property type="entry name" value="Immunoglobulins"/>
    <property type="match status" value="1"/>
</dbReference>
<dbReference type="EMBL" id="JAKLTR010000009">
    <property type="protein sequence ID" value="MCG2615532.1"/>
    <property type="molecule type" value="Genomic_DNA"/>
</dbReference>
<feature type="signal peptide" evidence="4">
    <location>
        <begin position="1"/>
        <end position="22"/>
    </location>
</feature>
<organism evidence="5 6">
    <name type="scientific">Terrimonas ginsenosidimutans</name>
    <dbReference type="NCBI Taxonomy" id="2908004"/>
    <lineage>
        <taxon>Bacteria</taxon>
        <taxon>Pseudomonadati</taxon>
        <taxon>Bacteroidota</taxon>
        <taxon>Chitinophagia</taxon>
        <taxon>Chitinophagales</taxon>
        <taxon>Chitinophagaceae</taxon>
        <taxon>Terrimonas</taxon>
    </lineage>
</organism>
<dbReference type="NCBIfam" id="TIGR04183">
    <property type="entry name" value="Por_Secre_tail"/>
    <property type="match status" value="1"/>
</dbReference>
<name>A0ABS9KT71_9BACT</name>
<evidence type="ECO:0000256" key="2">
    <source>
        <dbReference type="ARBA" id="ARBA00022737"/>
    </source>
</evidence>
<dbReference type="InterPro" id="IPR000413">
    <property type="entry name" value="Integrin_alpha"/>
</dbReference>
<dbReference type="InterPro" id="IPR026444">
    <property type="entry name" value="Secre_tail"/>
</dbReference>
<keyword evidence="2" id="KW-0677">Repeat</keyword>